<proteinExistence type="predicted"/>
<comment type="caution">
    <text evidence="1">The sequence shown here is derived from an EMBL/GenBank/DDBJ whole genome shotgun (WGS) entry which is preliminary data.</text>
</comment>
<reference evidence="1" key="1">
    <citation type="submission" date="2022-10" db="EMBL/GenBank/DDBJ databases">
        <title>Culturing micro-colonial fungi from biological soil crusts in the Mojave desert and describing Neophaeococcomyces mojavensis, and introducing the new genera and species Taxawa tesnikishii.</title>
        <authorList>
            <person name="Kurbessoian T."/>
            <person name="Stajich J.E."/>
        </authorList>
    </citation>
    <scope>NUCLEOTIDE SEQUENCE</scope>
    <source>
        <strain evidence="1">JES_112</strain>
    </source>
</reference>
<evidence type="ECO:0000313" key="1">
    <source>
        <dbReference type="EMBL" id="KAJ9654385.1"/>
    </source>
</evidence>
<name>A0ACC3A2M4_9EURO</name>
<protein>
    <submittedName>
        <fullName evidence="1">Increased recombination centers protein 22</fullName>
    </submittedName>
</protein>
<accession>A0ACC3A2M4</accession>
<sequence length="267" mass="29065">MGRFANLALLFLSLSTTSVFGQASPADFIEELEDPSQTPVLNVKVDAHFPDAEIFGIKIVNGKPTNIKLSISNQEPEPVAIQFVGGSLWTPDFDAAGSRNVRNLTTKQYALEIPAGESETVPYSFQTNMHPQELRLNLAAVISKGNQFFTQQAFNGTVQIVEPDSSIFDPQIVFLYLVLAAAVAGVGYAFYSIWVVPYFPQKKRGGKGVRAPVKKVDVGSEKPDTDGPATATGAKTYAEEWIPSHHLQRPEAKRVKSGSARPKSRQG</sequence>
<dbReference type="Proteomes" id="UP001172386">
    <property type="component" value="Unassembled WGS sequence"/>
</dbReference>
<organism evidence="1 2">
    <name type="scientific">Neophaeococcomyces mojaviensis</name>
    <dbReference type="NCBI Taxonomy" id="3383035"/>
    <lineage>
        <taxon>Eukaryota</taxon>
        <taxon>Fungi</taxon>
        <taxon>Dikarya</taxon>
        <taxon>Ascomycota</taxon>
        <taxon>Pezizomycotina</taxon>
        <taxon>Eurotiomycetes</taxon>
        <taxon>Chaetothyriomycetidae</taxon>
        <taxon>Chaetothyriales</taxon>
        <taxon>Chaetothyriales incertae sedis</taxon>
        <taxon>Neophaeococcomyces</taxon>
    </lineage>
</organism>
<gene>
    <name evidence="1" type="primary">IRC22</name>
    <name evidence="1" type="ORF">H2198_006547</name>
</gene>
<dbReference type="EMBL" id="JAPDRQ010000122">
    <property type="protein sequence ID" value="KAJ9654385.1"/>
    <property type="molecule type" value="Genomic_DNA"/>
</dbReference>
<evidence type="ECO:0000313" key="2">
    <source>
        <dbReference type="Proteomes" id="UP001172386"/>
    </source>
</evidence>
<keyword evidence="2" id="KW-1185">Reference proteome</keyword>